<evidence type="ECO:0000256" key="4">
    <source>
        <dbReference type="ARBA" id="ARBA00022741"/>
    </source>
</evidence>
<dbReference type="PROSITE" id="PS51273">
    <property type="entry name" value="GATASE_TYPE_1"/>
    <property type="match status" value="1"/>
</dbReference>
<dbReference type="Gene3D" id="3.50.30.20">
    <property type="entry name" value="Carbamoyl-phosphate synthase small subunit, N-terminal domain"/>
    <property type="match status" value="1"/>
</dbReference>
<reference evidence="10 11" key="1">
    <citation type="journal article" date="2015" name="Genome Announc.">
        <title>Expanding the biotechnology potential of lactobacilli through comparative genomics of 213 strains and associated genera.</title>
        <authorList>
            <person name="Sun Z."/>
            <person name="Harris H.M."/>
            <person name="McCann A."/>
            <person name="Guo C."/>
            <person name="Argimon S."/>
            <person name="Zhang W."/>
            <person name="Yang X."/>
            <person name="Jeffery I.B."/>
            <person name="Cooney J.C."/>
            <person name="Kagawa T.F."/>
            <person name="Liu W."/>
            <person name="Song Y."/>
            <person name="Salvetti E."/>
            <person name="Wrobel A."/>
            <person name="Rasinkangas P."/>
            <person name="Parkhill J."/>
            <person name="Rea M.C."/>
            <person name="O'Sullivan O."/>
            <person name="Ritari J."/>
            <person name="Douillard F.P."/>
            <person name="Paul Ross R."/>
            <person name="Yang R."/>
            <person name="Briner A.E."/>
            <person name="Felis G.E."/>
            <person name="de Vos W.M."/>
            <person name="Barrangou R."/>
            <person name="Klaenhammer T.R."/>
            <person name="Caufield P.W."/>
            <person name="Cui Y."/>
            <person name="Zhang H."/>
            <person name="O'Toole P.W."/>
        </authorList>
    </citation>
    <scope>NUCLEOTIDE SEQUENCE [LARGE SCALE GENOMIC DNA]</scope>
    <source>
        <strain evidence="10 11">DSM 19674</strain>
    </source>
</reference>
<feature type="region of interest" description="CPSase" evidence="8">
    <location>
        <begin position="1"/>
        <end position="172"/>
    </location>
</feature>
<evidence type="ECO:0000256" key="8">
    <source>
        <dbReference type="HAMAP-Rule" id="MF_01209"/>
    </source>
</evidence>
<dbReference type="GO" id="GO:0044205">
    <property type="term" value="P:'de novo' UMP biosynthetic process"/>
    <property type="evidence" value="ECO:0007669"/>
    <property type="project" value="UniProtKB-UniRule"/>
</dbReference>
<evidence type="ECO:0000256" key="1">
    <source>
        <dbReference type="ARBA" id="ARBA00005077"/>
    </source>
</evidence>
<comment type="similarity">
    <text evidence="2 8">Belongs to the CarA family.</text>
</comment>
<comment type="function">
    <text evidence="8">Small subunit of the glutamine-dependent carbamoyl phosphate synthetase (CPSase). CPSase catalyzes the formation of carbamoyl phosphate from the ammonia moiety of glutamine, carbonate, and phosphate donated by ATP, constituting the first step of 2 biosynthetic pathways, one leading to arginine and/or urea and the other to pyrimidine nucleotides. The small subunit (glutamine amidotransferase) binds and cleaves glutamine to supply the large subunit with the substrate ammonia.</text>
</comment>
<keyword evidence="11" id="KW-1185">Reference proteome</keyword>
<dbReference type="AlphaFoldDB" id="A0A0R1KUK3"/>
<dbReference type="SUPFAM" id="SSF52021">
    <property type="entry name" value="Carbamoyl phosphate synthetase, small subunit N-terminal domain"/>
    <property type="match status" value="1"/>
</dbReference>
<dbReference type="PRINTS" id="PR00097">
    <property type="entry name" value="ANTSNTHASEII"/>
</dbReference>
<comment type="pathway">
    <text evidence="8">Pyrimidine metabolism; UMP biosynthesis via de novo pathway; (S)-dihydroorotate from bicarbonate: step 1/3.</text>
</comment>
<dbReference type="GO" id="GO:0006541">
    <property type="term" value="P:glutamine metabolic process"/>
    <property type="evidence" value="ECO:0007669"/>
    <property type="project" value="InterPro"/>
</dbReference>
<dbReference type="InterPro" id="IPR017926">
    <property type="entry name" value="GATASE"/>
</dbReference>
<dbReference type="GO" id="GO:0004088">
    <property type="term" value="F:carbamoyl-phosphate synthase (glutamine-hydrolyzing) activity"/>
    <property type="evidence" value="ECO:0007669"/>
    <property type="project" value="UniProtKB-UniRule"/>
</dbReference>
<dbReference type="PRINTS" id="PR00096">
    <property type="entry name" value="GATASE"/>
</dbReference>
<accession>A0A0R1KUK3</accession>
<dbReference type="HAMAP" id="MF_01209">
    <property type="entry name" value="CPSase_S_chain"/>
    <property type="match status" value="1"/>
</dbReference>
<evidence type="ECO:0000256" key="5">
    <source>
        <dbReference type="ARBA" id="ARBA00022840"/>
    </source>
</evidence>
<sequence>MENIMKRYLVFEDGTYFEGKAFGGDVETIGELVFTTGMSGYQEAITDQSYNGQIINFCTPMIGNYGISKKFNESPKSYIKGVLAREIAEVVGNYQSEMTIDQFLKEENIPGIQGIDTRAITLKIRKAGALKAAIVDNLNSGLIDQIADWQLDRAQLNKSIAETSQIFAGKGKHVVMLDYGYKQSIVDELQRRDVKVTVVPGNTSVEDIENLKPDGILLSNGPGDPIDHTDILDNIVELEKKYPVFGICMGHQLLCLANGAKTFKMKFGHRGFNHPVKNLETGKIYFTSQNHGYAVDPESIANTDLKVTQVELNDQTVEGVEHTKYNAFSVQFHPDAMPGPHDADFIFDKFLERLNK</sequence>
<comment type="catalytic activity">
    <reaction evidence="7 8">
        <text>hydrogencarbonate + L-glutamine + 2 ATP + H2O = carbamoyl phosphate + L-glutamate + 2 ADP + phosphate + 2 H(+)</text>
        <dbReference type="Rhea" id="RHEA:18633"/>
        <dbReference type="ChEBI" id="CHEBI:15377"/>
        <dbReference type="ChEBI" id="CHEBI:15378"/>
        <dbReference type="ChEBI" id="CHEBI:17544"/>
        <dbReference type="ChEBI" id="CHEBI:29985"/>
        <dbReference type="ChEBI" id="CHEBI:30616"/>
        <dbReference type="ChEBI" id="CHEBI:43474"/>
        <dbReference type="ChEBI" id="CHEBI:58228"/>
        <dbReference type="ChEBI" id="CHEBI:58359"/>
        <dbReference type="ChEBI" id="CHEBI:456216"/>
        <dbReference type="EC" id="6.3.5.5"/>
    </reaction>
</comment>
<dbReference type="PRINTS" id="PR00099">
    <property type="entry name" value="CPSGATASE"/>
</dbReference>
<comment type="catalytic activity">
    <reaction evidence="8">
        <text>L-glutamine + H2O = L-glutamate + NH4(+)</text>
        <dbReference type="Rhea" id="RHEA:15889"/>
        <dbReference type="ChEBI" id="CHEBI:15377"/>
        <dbReference type="ChEBI" id="CHEBI:28938"/>
        <dbReference type="ChEBI" id="CHEBI:29985"/>
        <dbReference type="ChEBI" id="CHEBI:58359"/>
    </reaction>
</comment>
<feature type="active site" description="Nucleophile" evidence="8">
    <location>
        <position position="248"/>
    </location>
</feature>
<dbReference type="SUPFAM" id="SSF52317">
    <property type="entry name" value="Class I glutamine amidotransferase-like"/>
    <property type="match status" value="1"/>
</dbReference>
<keyword evidence="3 8" id="KW-0436">Ligase</keyword>
<evidence type="ECO:0000313" key="11">
    <source>
        <dbReference type="Proteomes" id="UP000051515"/>
    </source>
</evidence>
<keyword evidence="8" id="KW-0028">Amino-acid biosynthesis</keyword>
<protein>
    <recommendedName>
        <fullName evidence="8">Carbamoyl phosphate synthase small chain</fullName>
        <ecNumber evidence="8">6.3.5.5</ecNumber>
    </recommendedName>
    <alternativeName>
        <fullName evidence="8">Carbamoyl phosphate synthetase glutamine chain</fullName>
    </alternativeName>
</protein>
<keyword evidence="5 8" id="KW-0067">ATP-binding</keyword>
<dbReference type="GO" id="GO:0006207">
    <property type="term" value="P:'de novo' pyrimidine nucleobase biosynthetic process"/>
    <property type="evidence" value="ECO:0007669"/>
    <property type="project" value="InterPro"/>
</dbReference>
<evidence type="ECO:0000256" key="6">
    <source>
        <dbReference type="ARBA" id="ARBA00022962"/>
    </source>
</evidence>
<dbReference type="InterPro" id="IPR050472">
    <property type="entry name" value="Anth_synth/Amidotransfase"/>
</dbReference>
<dbReference type="InterPro" id="IPR036480">
    <property type="entry name" value="CarbP_synth_ssu_N_sf"/>
</dbReference>
<gene>
    <name evidence="8" type="primary">carA</name>
    <name evidence="10" type="ORF">FC78_GL001138</name>
</gene>
<dbReference type="InterPro" id="IPR035686">
    <property type="entry name" value="CPSase_GATase1"/>
</dbReference>
<dbReference type="EC" id="6.3.5.5" evidence="8"/>
<dbReference type="Pfam" id="PF00117">
    <property type="entry name" value="GATase"/>
    <property type="match status" value="1"/>
</dbReference>
<dbReference type="SMART" id="SM01097">
    <property type="entry name" value="CPSase_sm_chain"/>
    <property type="match status" value="1"/>
</dbReference>
<keyword evidence="8" id="KW-0665">Pyrimidine biosynthesis</keyword>
<feature type="binding site" evidence="8">
    <location>
        <position position="252"/>
    </location>
    <ligand>
        <name>L-glutamine</name>
        <dbReference type="ChEBI" id="CHEBI:58359"/>
    </ligand>
</feature>
<dbReference type="PANTHER" id="PTHR43418">
    <property type="entry name" value="MULTIFUNCTIONAL TRYPTOPHAN BIOSYNTHESIS PROTEIN-RELATED"/>
    <property type="match status" value="1"/>
</dbReference>
<dbReference type="UniPathway" id="UPA00068">
    <property type="reaction ID" value="UER00171"/>
</dbReference>
<dbReference type="NCBIfam" id="NF009475">
    <property type="entry name" value="PRK12838.1"/>
    <property type="match status" value="1"/>
</dbReference>
<feature type="binding site" evidence="8">
    <location>
        <position position="292"/>
    </location>
    <ligand>
        <name>L-glutamine</name>
        <dbReference type="ChEBI" id="CHEBI:58359"/>
    </ligand>
</feature>
<organism evidence="10 11">
    <name type="scientific">Companilactobacillus bobalius DSM 19674</name>
    <dbReference type="NCBI Taxonomy" id="1423788"/>
    <lineage>
        <taxon>Bacteria</taxon>
        <taxon>Bacillati</taxon>
        <taxon>Bacillota</taxon>
        <taxon>Bacilli</taxon>
        <taxon>Lactobacillales</taxon>
        <taxon>Lactobacillaceae</taxon>
        <taxon>Companilactobacillus</taxon>
        <taxon>Companilactobacillus bobalius</taxon>
    </lineage>
</organism>
<dbReference type="CDD" id="cd01744">
    <property type="entry name" value="GATase1_CPSase"/>
    <property type="match status" value="1"/>
</dbReference>
<dbReference type="Pfam" id="PF00988">
    <property type="entry name" value="CPSase_sm_chain"/>
    <property type="match status" value="1"/>
</dbReference>
<feature type="binding site" evidence="8">
    <location>
        <position position="290"/>
    </location>
    <ligand>
        <name>L-glutamine</name>
        <dbReference type="ChEBI" id="CHEBI:58359"/>
    </ligand>
</feature>
<comment type="pathway">
    <text evidence="1 8">Amino-acid biosynthesis; L-arginine biosynthesis; carbamoyl phosphate from bicarbonate: step 1/1.</text>
</comment>
<dbReference type="UniPathway" id="UPA00070">
    <property type="reaction ID" value="UER00115"/>
</dbReference>
<dbReference type="InterPro" id="IPR002474">
    <property type="entry name" value="CarbamoylP_synth_ssu_N"/>
</dbReference>
<dbReference type="PATRIC" id="fig|1423788.3.peg.1169"/>
<evidence type="ECO:0000256" key="3">
    <source>
        <dbReference type="ARBA" id="ARBA00022598"/>
    </source>
</evidence>
<keyword evidence="8" id="KW-0055">Arginine biosynthesis</keyword>
<feature type="binding site" evidence="8">
    <location>
        <position position="223"/>
    </location>
    <ligand>
        <name>L-glutamine</name>
        <dbReference type="ChEBI" id="CHEBI:58359"/>
    </ligand>
</feature>
<dbReference type="GO" id="GO:0004359">
    <property type="term" value="F:glutaminase activity"/>
    <property type="evidence" value="ECO:0007669"/>
    <property type="project" value="RHEA"/>
</dbReference>
<feature type="binding site" evidence="8">
    <location>
        <position position="221"/>
    </location>
    <ligand>
        <name>L-glutamine</name>
        <dbReference type="ChEBI" id="CHEBI:58359"/>
    </ligand>
</feature>
<dbReference type="GO" id="GO:0005524">
    <property type="term" value="F:ATP binding"/>
    <property type="evidence" value="ECO:0007669"/>
    <property type="project" value="UniProtKB-UniRule"/>
</dbReference>
<dbReference type="STRING" id="1423788.FC78_GL001138"/>
<keyword evidence="4 8" id="KW-0547">Nucleotide-binding</keyword>
<dbReference type="Proteomes" id="UP000051515">
    <property type="component" value="Unassembled WGS sequence"/>
</dbReference>
<keyword evidence="6 8" id="KW-0315">Glutamine amidotransferase</keyword>
<feature type="binding site" evidence="8">
    <location>
        <position position="293"/>
    </location>
    <ligand>
        <name>L-glutamine</name>
        <dbReference type="ChEBI" id="CHEBI:58359"/>
    </ligand>
</feature>
<proteinExistence type="inferred from homology"/>
<dbReference type="InterPro" id="IPR029062">
    <property type="entry name" value="Class_I_gatase-like"/>
</dbReference>
<comment type="subunit">
    <text evidence="8">Composed of two chains; the small (or glutamine) chain promotes the hydrolysis of glutamine to ammonia, which is used by the large (or ammonia) chain to synthesize carbamoyl phosphate. Tetramer of heterodimers (alpha,beta)4.</text>
</comment>
<feature type="binding site" evidence="8">
    <location>
        <position position="49"/>
    </location>
    <ligand>
        <name>L-glutamine</name>
        <dbReference type="ChEBI" id="CHEBI:58359"/>
    </ligand>
</feature>
<dbReference type="Gene3D" id="3.40.50.880">
    <property type="match status" value="1"/>
</dbReference>
<evidence type="ECO:0000313" key="10">
    <source>
        <dbReference type="EMBL" id="KRK84129.1"/>
    </source>
</evidence>
<feature type="active site" evidence="8">
    <location>
        <position position="335"/>
    </location>
</feature>
<evidence type="ECO:0000256" key="2">
    <source>
        <dbReference type="ARBA" id="ARBA00007800"/>
    </source>
</evidence>
<evidence type="ECO:0000256" key="7">
    <source>
        <dbReference type="ARBA" id="ARBA00048816"/>
    </source>
</evidence>
<evidence type="ECO:0000259" key="9">
    <source>
        <dbReference type="SMART" id="SM01097"/>
    </source>
</evidence>
<comment type="caution">
    <text evidence="10">The sequence shown here is derived from an EMBL/GenBank/DDBJ whole genome shotgun (WGS) entry which is preliminary data.</text>
</comment>
<feature type="binding site" evidence="8">
    <location>
        <position position="249"/>
    </location>
    <ligand>
        <name>L-glutamine</name>
        <dbReference type="ChEBI" id="CHEBI:58359"/>
    </ligand>
</feature>
<name>A0A0R1KUK3_9LACO</name>
<dbReference type="GO" id="GO:0006526">
    <property type="term" value="P:L-arginine biosynthetic process"/>
    <property type="evidence" value="ECO:0007669"/>
    <property type="project" value="UniProtKB-UniRule"/>
</dbReference>
<feature type="domain" description="Carbamoyl-phosphate synthase small subunit N-terminal" evidence="9">
    <location>
        <begin position="5"/>
        <end position="135"/>
    </location>
</feature>
<dbReference type="InterPro" id="IPR006274">
    <property type="entry name" value="CarbamoylP_synth_ssu"/>
</dbReference>
<dbReference type="PANTHER" id="PTHR43418:SF7">
    <property type="entry name" value="CARBAMOYL-PHOSPHATE SYNTHASE SMALL CHAIN"/>
    <property type="match status" value="1"/>
</dbReference>
<dbReference type="EMBL" id="AZDY01000029">
    <property type="protein sequence ID" value="KRK84129.1"/>
    <property type="molecule type" value="Genomic_DNA"/>
</dbReference>
<feature type="active site" evidence="8">
    <location>
        <position position="333"/>
    </location>
</feature>
<dbReference type="NCBIfam" id="TIGR01368">
    <property type="entry name" value="CPSaseIIsmall"/>
    <property type="match status" value="1"/>
</dbReference>